<evidence type="ECO:0000259" key="7">
    <source>
        <dbReference type="Pfam" id="PF00775"/>
    </source>
</evidence>
<dbReference type="InterPro" id="IPR000627">
    <property type="entry name" value="Intradiol_dOase_C"/>
</dbReference>
<feature type="domain" description="Catechol dioxygenase N-terminal" evidence="8">
    <location>
        <begin position="35"/>
        <end position="101"/>
    </location>
</feature>
<evidence type="ECO:0000256" key="1">
    <source>
        <dbReference type="ARBA" id="ARBA00001965"/>
    </source>
</evidence>
<name>A0A838BBE3_9HYPH</name>
<evidence type="ECO:0000259" key="8">
    <source>
        <dbReference type="Pfam" id="PF04444"/>
    </source>
</evidence>
<dbReference type="InterPro" id="IPR050770">
    <property type="entry name" value="Intradiol_RC_Dioxygenase"/>
</dbReference>
<keyword evidence="4 9" id="KW-0223">Dioxygenase</keyword>
<dbReference type="Proteomes" id="UP000558284">
    <property type="component" value="Unassembled WGS sequence"/>
</dbReference>
<comment type="similarity">
    <text evidence="2">Belongs to the intradiol ring-cleavage dioxygenase family.</text>
</comment>
<evidence type="ECO:0000256" key="6">
    <source>
        <dbReference type="ARBA" id="ARBA00023004"/>
    </source>
</evidence>
<sequence>MSQSGIPSFNEANSAEMVAQRLLKAKAGPLPRFLATVVDHLHQIVRETRPTAADWRQAIAFLTEIGHASDDKRQEWVLLSDLLGVTALVEEINSRRPNGATPNTGRGPFYRADAPRLALGADISLDGIGKPLTVTGRVTDLDGLPIAGATVETWQANAQGFYENQQPDLQPEFNLRGVFTTDKDGCFNYRTVKPAGYGVPDDGPVGQMLGQLNYPLSRPSHIHFLIRADNFETLTTQVFERGDPRLDEDALFGVKPELVGDFKCTAGKGGESWSLDFGFVMVMARKGSRAA</sequence>
<dbReference type="InterPro" id="IPR015889">
    <property type="entry name" value="Intradiol_dOase_core"/>
</dbReference>
<protein>
    <submittedName>
        <fullName evidence="9">6-chlorohydroxyquinol-1,2-dioxygenase</fullName>
    </submittedName>
</protein>
<dbReference type="InterPro" id="IPR007535">
    <property type="entry name" value="Catechol_dOase_N"/>
</dbReference>
<comment type="caution">
    <text evidence="9">The sequence shown here is derived from an EMBL/GenBank/DDBJ whole genome shotgun (WGS) entry which is preliminary data.</text>
</comment>
<keyword evidence="5" id="KW-0560">Oxidoreductase</keyword>
<dbReference type="RefSeq" id="WP_181060366.1">
    <property type="nucleotide sequence ID" value="NZ_JACDTY010000014.1"/>
</dbReference>
<dbReference type="Pfam" id="PF00775">
    <property type="entry name" value="Dioxygenase_C"/>
    <property type="match status" value="1"/>
</dbReference>
<evidence type="ECO:0000256" key="3">
    <source>
        <dbReference type="ARBA" id="ARBA00022723"/>
    </source>
</evidence>
<dbReference type="AlphaFoldDB" id="A0A838BBE3"/>
<accession>A0A838BBE3</accession>
<evidence type="ECO:0000256" key="4">
    <source>
        <dbReference type="ARBA" id="ARBA00022964"/>
    </source>
</evidence>
<evidence type="ECO:0000256" key="5">
    <source>
        <dbReference type="ARBA" id="ARBA00023002"/>
    </source>
</evidence>
<dbReference type="PANTHER" id="PTHR33711">
    <property type="entry name" value="DIOXYGENASE, PUTATIVE (AFU_ORTHOLOGUE AFUA_2G02910)-RELATED"/>
    <property type="match status" value="1"/>
</dbReference>
<dbReference type="GO" id="GO:0008199">
    <property type="term" value="F:ferric iron binding"/>
    <property type="evidence" value="ECO:0007669"/>
    <property type="project" value="InterPro"/>
</dbReference>
<gene>
    <name evidence="9" type="ORF">H0241_24260</name>
</gene>
<dbReference type="EMBL" id="JACDTY010000014">
    <property type="protein sequence ID" value="MBA1143339.1"/>
    <property type="molecule type" value="Genomic_DNA"/>
</dbReference>
<evidence type="ECO:0000256" key="2">
    <source>
        <dbReference type="ARBA" id="ARBA00007825"/>
    </source>
</evidence>
<proteinExistence type="inferred from homology"/>
<reference evidence="9 10" key="1">
    <citation type="submission" date="2020-07" db="EMBL/GenBank/DDBJ databases">
        <title>Definition of the novel symbiovar canariense within Mesorhizobium novociceri, a new species of genus Mesorhizobium nodulating Cicer canariense in the Caldera de Taburiente National Park (La Palma, Canary Islands).</title>
        <authorList>
            <person name="Leon-Barrios M."/>
            <person name="Perez-Yepez J."/>
            <person name="Flores-Felix J.D."/>
            <person name="Ramirez-Baena M.H."/>
            <person name="Pulido-Suarez L."/>
            <person name="Igual J.M."/>
            <person name="Velazquez E."/>
            <person name="Peix A."/>
        </authorList>
    </citation>
    <scope>NUCLEOTIDE SEQUENCE [LARGE SCALE GENOMIC DNA]</scope>
    <source>
        <strain evidence="9 10">CCANP35</strain>
    </source>
</reference>
<feature type="domain" description="Intradiol ring-cleavage dioxygenases" evidence="7">
    <location>
        <begin position="126"/>
        <end position="281"/>
    </location>
</feature>
<keyword evidence="6" id="KW-0408">Iron</keyword>
<keyword evidence="3" id="KW-0479">Metal-binding</keyword>
<dbReference type="GO" id="GO:0018576">
    <property type="term" value="F:catechol 1,2-dioxygenase activity"/>
    <property type="evidence" value="ECO:0007669"/>
    <property type="project" value="InterPro"/>
</dbReference>
<comment type="cofactor">
    <cofactor evidence="1">
        <name>Fe(3+)</name>
        <dbReference type="ChEBI" id="CHEBI:29034"/>
    </cofactor>
</comment>
<keyword evidence="10" id="KW-1185">Reference proteome</keyword>
<organism evidence="9 10">
    <name type="scientific">Mesorhizobium neociceri</name>
    <dbReference type="NCBI Taxonomy" id="1307853"/>
    <lineage>
        <taxon>Bacteria</taxon>
        <taxon>Pseudomonadati</taxon>
        <taxon>Pseudomonadota</taxon>
        <taxon>Alphaproteobacteria</taxon>
        <taxon>Hyphomicrobiales</taxon>
        <taxon>Phyllobacteriaceae</taxon>
        <taxon>Mesorhizobium</taxon>
    </lineage>
</organism>
<dbReference type="Gene3D" id="2.60.130.10">
    <property type="entry name" value="Aromatic compound dioxygenase"/>
    <property type="match status" value="1"/>
</dbReference>
<evidence type="ECO:0000313" key="9">
    <source>
        <dbReference type="EMBL" id="MBA1143339.1"/>
    </source>
</evidence>
<evidence type="ECO:0000313" key="10">
    <source>
        <dbReference type="Proteomes" id="UP000558284"/>
    </source>
</evidence>
<dbReference type="Pfam" id="PF04444">
    <property type="entry name" value="Dioxygenase_N"/>
    <property type="match status" value="1"/>
</dbReference>
<dbReference type="GO" id="GO:0009712">
    <property type="term" value="P:catechol-containing compound metabolic process"/>
    <property type="evidence" value="ECO:0007669"/>
    <property type="project" value="InterPro"/>
</dbReference>
<dbReference type="PANTHER" id="PTHR33711:SF7">
    <property type="entry name" value="INTRADIOL RING-CLEAVAGE DIOXYGENASES DOMAIN-CONTAINING PROTEIN-RELATED"/>
    <property type="match status" value="1"/>
</dbReference>
<dbReference type="SUPFAM" id="SSF49482">
    <property type="entry name" value="Aromatic compound dioxygenase"/>
    <property type="match status" value="1"/>
</dbReference>